<dbReference type="Proteomes" id="UP000620104">
    <property type="component" value="Unassembled WGS sequence"/>
</dbReference>
<evidence type="ECO:0000313" key="2">
    <source>
        <dbReference type="Proteomes" id="UP000620104"/>
    </source>
</evidence>
<name>A0A8H3YDE5_9TREE</name>
<comment type="caution">
    <text evidence="1">The sequence shown here is derived from an EMBL/GenBank/DDBJ whole genome shotgun (WGS) entry which is preliminary data.</text>
</comment>
<accession>A0A8H3YDE5</accession>
<reference evidence="1" key="1">
    <citation type="submission" date="2020-07" db="EMBL/GenBank/DDBJ databases">
        <title>Draft Genome Sequence of a Deep-Sea Yeast, Naganishia (Cryptococcus) liquefaciens strain N6.</title>
        <authorList>
            <person name="Han Y.W."/>
            <person name="Kajitani R."/>
            <person name="Morimoto H."/>
            <person name="Parhat M."/>
            <person name="Tsubouchi H."/>
            <person name="Bakenova O."/>
            <person name="Ogata M."/>
            <person name="Argunhan B."/>
            <person name="Aoki R."/>
            <person name="Kajiwara S."/>
            <person name="Itoh T."/>
            <person name="Iwasaki H."/>
        </authorList>
    </citation>
    <scope>NUCLEOTIDE SEQUENCE</scope>
    <source>
        <strain evidence="1">N6</strain>
    </source>
</reference>
<protein>
    <submittedName>
        <fullName evidence="1">Uncharacterized protein</fullName>
    </submittedName>
</protein>
<gene>
    <name evidence="1" type="ORF">NliqN6_1626</name>
</gene>
<organism evidence="1 2">
    <name type="scientific">Naganishia liquefaciens</name>
    <dbReference type="NCBI Taxonomy" id="104408"/>
    <lineage>
        <taxon>Eukaryota</taxon>
        <taxon>Fungi</taxon>
        <taxon>Dikarya</taxon>
        <taxon>Basidiomycota</taxon>
        <taxon>Agaricomycotina</taxon>
        <taxon>Tremellomycetes</taxon>
        <taxon>Filobasidiales</taxon>
        <taxon>Filobasidiaceae</taxon>
        <taxon>Naganishia</taxon>
    </lineage>
</organism>
<evidence type="ECO:0000313" key="1">
    <source>
        <dbReference type="EMBL" id="GHJ85224.1"/>
    </source>
</evidence>
<sequence>MVLLALEVSSWQPSQVLQIEYVFLRSMREATAYGGLEAAVGVQDDSRIESLQLQLPKRNKKKRLLAPEQPPLPSRLPILCWGDHLPSEHPAHIRNSDVNHSADVSWAQSNTPQDVYIPALEPSQFPNPEQVLFIHLTAGARTFSYATSASHYGNPQENSYQSSDNALYIQPFNGTLSNHQDIANSSAKLHDICQLSRYCEGLRYPHGGAITPIVFDDRSSLPSPQLGHRRSRPVQSQKHFIASDAARSSRIELEVRRLTAGR</sequence>
<proteinExistence type="predicted"/>
<keyword evidence="2" id="KW-1185">Reference proteome</keyword>
<dbReference type="EMBL" id="BLZA01000011">
    <property type="protein sequence ID" value="GHJ85224.1"/>
    <property type="molecule type" value="Genomic_DNA"/>
</dbReference>
<dbReference type="AlphaFoldDB" id="A0A8H3YDE5"/>